<evidence type="ECO:0000259" key="5">
    <source>
        <dbReference type="PROSITE" id="PS50016"/>
    </source>
</evidence>
<gene>
    <name evidence="6" type="ORF">PARMNEM_LOCUS3961</name>
</gene>
<evidence type="ECO:0000256" key="1">
    <source>
        <dbReference type="ARBA" id="ARBA00022723"/>
    </source>
</evidence>
<dbReference type="PROSITE" id="PS50016">
    <property type="entry name" value="ZF_PHD_2"/>
    <property type="match status" value="1"/>
</dbReference>
<evidence type="ECO:0000313" key="7">
    <source>
        <dbReference type="Proteomes" id="UP001314205"/>
    </source>
</evidence>
<dbReference type="PROSITE" id="PS01359">
    <property type="entry name" value="ZF_PHD_1"/>
    <property type="match status" value="1"/>
</dbReference>
<organism evidence="6 7">
    <name type="scientific">Parnassius mnemosyne</name>
    <name type="common">clouded apollo</name>
    <dbReference type="NCBI Taxonomy" id="213953"/>
    <lineage>
        <taxon>Eukaryota</taxon>
        <taxon>Metazoa</taxon>
        <taxon>Ecdysozoa</taxon>
        <taxon>Arthropoda</taxon>
        <taxon>Hexapoda</taxon>
        <taxon>Insecta</taxon>
        <taxon>Pterygota</taxon>
        <taxon>Neoptera</taxon>
        <taxon>Endopterygota</taxon>
        <taxon>Lepidoptera</taxon>
        <taxon>Glossata</taxon>
        <taxon>Ditrysia</taxon>
        <taxon>Papilionoidea</taxon>
        <taxon>Papilionidae</taxon>
        <taxon>Parnassiinae</taxon>
        <taxon>Parnassini</taxon>
        <taxon>Parnassius</taxon>
        <taxon>Driopa</taxon>
    </lineage>
</organism>
<evidence type="ECO:0000256" key="2">
    <source>
        <dbReference type="ARBA" id="ARBA00022771"/>
    </source>
</evidence>
<evidence type="ECO:0000256" key="3">
    <source>
        <dbReference type="ARBA" id="ARBA00022833"/>
    </source>
</evidence>
<dbReference type="InterPro" id="IPR011011">
    <property type="entry name" value="Znf_FYVE_PHD"/>
</dbReference>
<feature type="domain" description="PHD-type" evidence="5">
    <location>
        <begin position="1"/>
        <end position="53"/>
    </location>
</feature>
<dbReference type="InterPro" id="IPR057251">
    <property type="entry name" value="FP_C"/>
</dbReference>
<evidence type="ECO:0000256" key="4">
    <source>
        <dbReference type="PROSITE-ProRule" id="PRU00146"/>
    </source>
</evidence>
<dbReference type="InterPro" id="IPR019786">
    <property type="entry name" value="Zinc_finger_PHD-type_CS"/>
</dbReference>
<name>A0AAV1KIP6_9NEOP</name>
<keyword evidence="3" id="KW-0862">Zinc</keyword>
<dbReference type="Gene3D" id="3.30.70.1820">
    <property type="entry name" value="L1 transposable element, RRM domain"/>
    <property type="match status" value="1"/>
</dbReference>
<dbReference type="Gene3D" id="3.30.40.10">
    <property type="entry name" value="Zinc/RING finger domain, C3HC4 (zinc finger)"/>
    <property type="match status" value="1"/>
</dbReference>
<dbReference type="GO" id="GO:0008270">
    <property type="term" value="F:zinc ion binding"/>
    <property type="evidence" value="ECO:0007669"/>
    <property type="project" value="UniProtKB-KW"/>
</dbReference>
<sequence>MIKCSGCKSNVLVTQKRITCCNVSCHRIYHNECVNYTEVVSRSSWICRVCIMNRKKGDNTNTPVTTQYRIQKDIITPNSTPPTETSNYDPIIAEIRSLRADMNVKFEEQQSSLNDFNVTLTNMRQDIKELGTKFSLMRTELDKVINSLKFLSDFHDEQVKLNDENSSKITKLLAENVKLQSEVSDITTKMTVLEQYSRDSNLEIQCIPEHKSENLISIIRQIAKTVSYELSDDVIMNFHRVAKLTNETNRPRNIVVKLSSPRIRDRFLAAVKVFNKKNAEDKLNTSHLGLAGKKQPIFVQEHLSPTNKKLHAATRITAKQKNYQFVWVRNGHIFIRKDIKSPPKLIKDLGCLSSL</sequence>
<comment type="caution">
    <text evidence="6">The sequence shown here is derived from an EMBL/GenBank/DDBJ whole genome shotgun (WGS) entry which is preliminary data.</text>
</comment>
<dbReference type="InterPro" id="IPR013083">
    <property type="entry name" value="Znf_RING/FYVE/PHD"/>
</dbReference>
<protein>
    <recommendedName>
        <fullName evidence="5">PHD-type domain-containing protein</fullName>
    </recommendedName>
</protein>
<dbReference type="AlphaFoldDB" id="A0AAV1KIP6"/>
<keyword evidence="2 4" id="KW-0863">Zinc-finger</keyword>
<accession>A0AAV1KIP6</accession>
<dbReference type="Proteomes" id="UP001314205">
    <property type="component" value="Unassembled WGS sequence"/>
</dbReference>
<proteinExistence type="predicted"/>
<dbReference type="InterPro" id="IPR019787">
    <property type="entry name" value="Znf_PHD-finger"/>
</dbReference>
<evidence type="ECO:0000313" key="6">
    <source>
        <dbReference type="EMBL" id="CAK1582434.1"/>
    </source>
</evidence>
<dbReference type="SUPFAM" id="SSF57903">
    <property type="entry name" value="FYVE/PHD zinc finger"/>
    <property type="match status" value="1"/>
</dbReference>
<reference evidence="6 7" key="1">
    <citation type="submission" date="2023-11" db="EMBL/GenBank/DDBJ databases">
        <authorList>
            <person name="Hedman E."/>
            <person name="Englund M."/>
            <person name="Stromberg M."/>
            <person name="Nyberg Akerstrom W."/>
            <person name="Nylinder S."/>
            <person name="Jareborg N."/>
            <person name="Kallberg Y."/>
            <person name="Kronander E."/>
        </authorList>
    </citation>
    <scope>NUCLEOTIDE SEQUENCE [LARGE SCALE GENOMIC DNA]</scope>
</reference>
<keyword evidence="7" id="KW-1185">Reference proteome</keyword>
<dbReference type="EMBL" id="CAVLGL010000046">
    <property type="protein sequence ID" value="CAK1582434.1"/>
    <property type="molecule type" value="Genomic_DNA"/>
</dbReference>
<keyword evidence="1" id="KW-0479">Metal-binding</keyword>
<dbReference type="CDD" id="cd15489">
    <property type="entry name" value="PHD_SF"/>
    <property type="match status" value="1"/>
</dbReference>
<dbReference type="Pfam" id="PF25298">
    <property type="entry name" value="Baculo_FP_2nd"/>
    <property type="match status" value="1"/>
</dbReference>